<dbReference type="Pfam" id="PF00149">
    <property type="entry name" value="Metallophos"/>
    <property type="match status" value="1"/>
</dbReference>
<dbReference type="EMBL" id="FNFI01000012">
    <property type="protein sequence ID" value="SDK63217.1"/>
    <property type="molecule type" value="Genomic_DNA"/>
</dbReference>
<evidence type="ECO:0000313" key="5">
    <source>
        <dbReference type="Proteomes" id="UP001519348"/>
    </source>
</evidence>
<feature type="domain" description="Calcineurin-like phosphoesterase" evidence="1">
    <location>
        <begin position="1"/>
        <end position="231"/>
    </location>
</feature>
<dbReference type="InterPro" id="IPR052963">
    <property type="entry name" value="Pantetheine_PDE"/>
</dbReference>
<evidence type="ECO:0000313" key="4">
    <source>
        <dbReference type="Proteomes" id="UP000242700"/>
    </source>
</evidence>
<protein>
    <submittedName>
        <fullName evidence="2 3">Phosphoesterase</fullName>
    </submittedName>
</protein>
<dbReference type="InterPro" id="IPR029052">
    <property type="entry name" value="Metallo-depent_PP-like"/>
</dbReference>
<dbReference type="InterPro" id="IPR022302">
    <property type="entry name" value="Phosphoesterase_putative"/>
</dbReference>
<accession>A0A1G9DH47</accession>
<dbReference type="OrthoDB" id="113290at2"/>
<dbReference type="SUPFAM" id="SSF56300">
    <property type="entry name" value="Metallo-dependent phosphatases"/>
    <property type="match status" value="1"/>
</dbReference>
<organism evidence="3 4">
    <name type="scientific">Jeotgalicoccus aerolatus</name>
    <dbReference type="NCBI Taxonomy" id="709510"/>
    <lineage>
        <taxon>Bacteria</taxon>
        <taxon>Bacillati</taxon>
        <taxon>Bacillota</taxon>
        <taxon>Bacilli</taxon>
        <taxon>Bacillales</taxon>
        <taxon>Staphylococcaceae</taxon>
        <taxon>Jeotgalicoccus</taxon>
    </lineage>
</organism>
<dbReference type="PANTHER" id="PTHR36492">
    <property type="match status" value="1"/>
</dbReference>
<evidence type="ECO:0000313" key="2">
    <source>
        <dbReference type="EMBL" id="MBP1952113.1"/>
    </source>
</evidence>
<dbReference type="Gene3D" id="3.60.21.10">
    <property type="match status" value="1"/>
</dbReference>
<dbReference type="EMBL" id="JAGGKN010000003">
    <property type="protein sequence ID" value="MBP1952113.1"/>
    <property type="molecule type" value="Genomic_DNA"/>
</dbReference>
<dbReference type="AlphaFoldDB" id="A0A1G9DH47"/>
<dbReference type="RefSeq" id="WP_092599400.1">
    <property type="nucleotide sequence ID" value="NZ_BMCN01000003.1"/>
</dbReference>
<evidence type="ECO:0000259" key="1">
    <source>
        <dbReference type="Pfam" id="PF00149"/>
    </source>
</evidence>
<dbReference type="Proteomes" id="UP000242700">
    <property type="component" value="Unassembled WGS sequence"/>
</dbReference>
<dbReference type="STRING" id="586411.SAMN05216187_11238"/>
<dbReference type="InterPro" id="IPR004843">
    <property type="entry name" value="Calcineurin-like_PHP"/>
</dbReference>
<proteinExistence type="predicted"/>
<gene>
    <name evidence="2" type="ORF">J2Z27_001152</name>
    <name evidence="3" type="ORF">SAMN05216187_11238</name>
</gene>
<dbReference type="NCBIfam" id="TIGR03729">
    <property type="entry name" value="acc_ester"/>
    <property type="match status" value="1"/>
</dbReference>
<reference evidence="4" key="2">
    <citation type="submission" date="2016-10" db="EMBL/GenBank/DDBJ databases">
        <authorList>
            <person name="Varghese N."/>
            <person name="Submissions S."/>
        </authorList>
    </citation>
    <scope>NUCLEOTIDE SEQUENCE [LARGE SCALE GENOMIC DNA]</scope>
    <source>
        <strain evidence="4">CGMCC 1.8911</strain>
    </source>
</reference>
<keyword evidence="5" id="KW-1185">Reference proteome</keyword>
<sequence length="272" mass="31892">MKIGVISDLHIDRYNSETLKQKDFSLTLANEVSRQALDILLIAGDISNDHIRSYRFMQALEQMTGVTIYFVPGNHDFWNFSGDAKSTRDIYEYFKATKYFNDEAAIELNDEWVLVMNPAWYDYTYASERFSMERLAKREYYGGTWQDKVKIDWGMTDPEVSSKMAARAGQVLESVKDKKIILMTHVATNKAFRVPMPHRLFDYYNAFIGTSDFDSFYDTYDIRYSVMGHIHFRHQVTEGDTDYVCACLGYKREWPTEDIVHEMRHAMQVIEI</sequence>
<dbReference type="Proteomes" id="UP001519348">
    <property type="component" value="Unassembled WGS sequence"/>
</dbReference>
<reference evidence="2 5" key="3">
    <citation type="submission" date="2021-03" db="EMBL/GenBank/DDBJ databases">
        <title>Genomic Encyclopedia of Type Strains, Phase IV (KMG-IV): sequencing the most valuable type-strain genomes for metagenomic binning, comparative biology and taxonomic classification.</title>
        <authorList>
            <person name="Goeker M."/>
        </authorList>
    </citation>
    <scope>NUCLEOTIDE SEQUENCE [LARGE SCALE GENOMIC DNA]</scope>
    <source>
        <strain evidence="2 5">DSM 22420</strain>
    </source>
</reference>
<reference evidence="3" key="1">
    <citation type="submission" date="2016-10" db="EMBL/GenBank/DDBJ databases">
        <authorList>
            <person name="de Groot N.N."/>
        </authorList>
    </citation>
    <scope>NUCLEOTIDE SEQUENCE [LARGE SCALE GENOMIC DNA]</scope>
    <source>
        <strain evidence="3">CGMCC 1.8911</strain>
    </source>
</reference>
<evidence type="ECO:0000313" key="3">
    <source>
        <dbReference type="EMBL" id="SDK63217.1"/>
    </source>
</evidence>
<name>A0A1G9DH47_9STAP</name>
<dbReference type="GO" id="GO:0016787">
    <property type="term" value="F:hydrolase activity"/>
    <property type="evidence" value="ECO:0007669"/>
    <property type="project" value="InterPro"/>
</dbReference>
<dbReference type="PANTHER" id="PTHR36492:SF2">
    <property type="entry name" value="[ACYL-CARRIER-PROTEIN] PHOSPHODIESTERASE PPTH"/>
    <property type="match status" value="1"/>
</dbReference>